<dbReference type="SMART" id="SM00584">
    <property type="entry name" value="TLDc"/>
    <property type="match status" value="1"/>
</dbReference>
<dbReference type="PANTHER" id="PTHR14241:SF32">
    <property type="entry name" value="VWFA DOMAIN-CONTAINING PROTEIN-RELATED"/>
    <property type="match status" value="1"/>
</dbReference>
<evidence type="ECO:0000256" key="1">
    <source>
        <dbReference type="ARBA" id="ARBA00009243"/>
    </source>
</evidence>
<dbReference type="SUPFAM" id="SSF52540">
    <property type="entry name" value="P-loop containing nucleoside triphosphate hydrolases"/>
    <property type="match status" value="1"/>
</dbReference>
<dbReference type="GeneTree" id="ENSGT00940000163581"/>
<evidence type="ECO:0000259" key="2">
    <source>
        <dbReference type="PROSITE" id="PS51886"/>
    </source>
</evidence>
<accession>A0A8C6Q778</accession>
<reference evidence="3" key="1">
    <citation type="submission" date="2014-08" db="EMBL/GenBank/DDBJ databases">
        <authorList>
            <person name="Senf B."/>
            <person name="Petzold A."/>
            <person name="Downie B.R."/>
            <person name="Koch P."/>
            <person name="Platzer M."/>
        </authorList>
    </citation>
    <scope>NUCLEOTIDE SEQUENCE [LARGE SCALE GENOMIC DNA]</scope>
    <source>
        <strain evidence="3">GRZ</strain>
    </source>
</reference>
<sequence>MPVITSKLSNDQQKKLLSLFGHVRLHLLYKASIHGFTAAAFHARCDIQGPSVVVALNAAGFVFGAYTSVDYRQNNQNVNDAASFLYSISAGRKTPLKVTGLSGQHAFINRDTGPNFGALCFCTGFSFQAAEMHGENLVLTELEVFRFESEGTFFFLIMNYIIRCKKHEIAFEPFMMTIQNYKSVIKTVNQARILLVGPVRAITGTSGNSVTIQHRTYTIKAGKQGAAIPLVLCDTMGLEENDDTGLNIDDLFKIFKSHIKDRYQIHCIAYVVDACKVSLLSDNMVKKFQAIRQKANQMGIPQVLLMTKVDEACQLVANDLRNVYNSVYIQKKVESLRIPLSFTLPVKNYSKELELHQDMDILLFMALEQMLNYAGNFFENQIPDCQDDGDDLELYRSNDHARRVSSVRSAQEVV</sequence>
<evidence type="ECO:0000313" key="3">
    <source>
        <dbReference type="Ensembl" id="ENSNFUP00015054724.1"/>
    </source>
</evidence>
<reference evidence="3" key="3">
    <citation type="submission" date="2025-09" db="UniProtKB">
        <authorList>
            <consortium name="Ensembl"/>
        </authorList>
    </citation>
    <scope>IDENTIFICATION</scope>
</reference>
<organism evidence="3 4">
    <name type="scientific">Nothobranchius furzeri</name>
    <name type="common">Turquoise killifish</name>
    <dbReference type="NCBI Taxonomy" id="105023"/>
    <lineage>
        <taxon>Eukaryota</taxon>
        <taxon>Metazoa</taxon>
        <taxon>Chordata</taxon>
        <taxon>Craniata</taxon>
        <taxon>Vertebrata</taxon>
        <taxon>Euteleostomi</taxon>
        <taxon>Actinopterygii</taxon>
        <taxon>Neopterygii</taxon>
        <taxon>Teleostei</taxon>
        <taxon>Neoteleostei</taxon>
        <taxon>Acanthomorphata</taxon>
        <taxon>Ovalentaria</taxon>
        <taxon>Atherinomorphae</taxon>
        <taxon>Cyprinodontiformes</taxon>
        <taxon>Nothobranchiidae</taxon>
        <taxon>Nothobranchius</taxon>
    </lineage>
</organism>
<name>A0A8C6Q778_NOTFU</name>
<keyword evidence="4" id="KW-1185">Reference proteome</keyword>
<evidence type="ECO:0000313" key="4">
    <source>
        <dbReference type="Proteomes" id="UP000694548"/>
    </source>
</evidence>
<dbReference type="PROSITE" id="PS51886">
    <property type="entry name" value="TLDC"/>
    <property type="match status" value="1"/>
</dbReference>
<comment type="similarity">
    <text evidence="1">Belongs to the IFI44 family.</text>
</comment>
<protein>
    <submittedName>
        <fullName evidence="3">Interferon induced protein 44c1</fullName>
    </submittedName>
</protein>
<dbReference type="Ensembl" id="ENSNFUT00015057034.1">
    <property type="protein sequence ID" value="ENSNFUP00015054724.1"/>
    <property type="gene ID" value="ENSNFUG00015025375.1"/>
</dbReference>
<dbReference type="Gene3D" id="3.40.50.300">
    <property type="entry name" value="P-loop containing nucleotide triphosphate hydrolases"/>
    <property type="match status" value="1"/>
</dbReference>
<reference evidence="3" key="2">
    <citation type="submission" date="2025-08" db="UniProtKB">
        <authorList>
            <consortium name="Ensembl"/>
        </authorList>
    </citation>
    <scope>IDENTIFICATION</scope>
</reference>
<proteinExistence type="inferred from homology"/>
<dbReference type="GO" id="GO:0006955">
    <property type="term" value="P:immune response"/>
    <property type="evidence" value="ECO:0007669"/>
    <property type="project" value="TreeGrafter"/>
</dbReference>
<feature type="domain" description="TLDc" evidence="2">
    <location>
        <begin position="2"/>
        <end position="148"/>
    </location>
</feature>
<dbReference type="PANTHER" id="PTHR14241">
    <property type="entry name" value="INTERFERON-INDUCED PROTEIN 44"/>
    <property type="match status" value="1"/>
</dbReference>
<dbReference type="InterPro" id="IPR006571">
    <property type="entry name" value="TLDc_dom"/>
</dbReference>
<dbReference type="AlphaFoldDB" id="A0A8C6Q778"/>
<dbReference type="Proteomes" id="UP000694548">
    <property type="component" value="Chromosome sgr16"/>
</dbReference>
<dbReference type="InterPro" id="IPR027417">
    <property type="entry name" value="P-loop_NTPase"/>
</dbReference>
<dbReference type="Pfam" id="PF07534">
    <property type="entry name" value="TLD"/>
    <property type="match status" value="1"/>
</dbReference>